<dbReference type="EMBL" id="JAHDVG010000483">
    <property type="protein sequence ID" value="KAH1172457.1"/>
    <property type="molecule type" value="Genomic_DNA"/>
</dbReference>
<dbReference type="InterPro" id="IPR052685">
    <property type="entry name" value="Apoptosis_Repressor_CARD"/>
</dbReference>
<name>A0A9D3X456_9SAUR</name>
<protein>
    <recommendedName>
        <fullName evidence="2">CARD domain-containing protein</fullName>
    </recommendedName>
</protein>
<organism evidence="3 4">
    <name type="scientific">Mauremys mutica</name>
    <name type="common">yellowpond turtle</name>
    <dbReference type="NCBI Taxonomy" id="74926"/>
    <lineage>
        <taxon>Eukaryota</taxon>
        <taxon>Metazoa</taxon>
        <taxon>Chordata</taxon>
        <taxon>Craniata</taxon>
        <taxon>Vertebrata</taxon>
        <taxon>Euteleostomi</taxon>
        <taxon>Archelosauria</taxon>
        <taxon>Testudinata</taxon>
        <taxon>Testudines</taxon>
        <taxon>Cryptodira</taxon>
        <taxon>Durocryptodira</taxon>
        <taxon>Testudinoidea</taxon>
        <taxon>Geoemydidae</taxon>
        <taxon>Geoemydinae</taxon>
        <taxon>Mauremys</taxon>
    </lineage>
</organism>
<dbReference type="CDD" id="cd01671">
    <property type="entry name" value="CARD"/>
    <property type="match status" value="1"/>
</dbReference>
<accession>A0A9D3X456</accession>
<dbReference type="PANTHER" id="PTHR22797">
    <property type="entry name" value="CARD6/NUCLEOLAR PROTEIN 3"/>
    <property type="match status" value="1"/>
</dbReference>
<evidence type="ECO:0000256" key="1">
    <source>
        <dbReference type="SAM" id="MobiDB-lite"/>
    </source>
</evidence>
<evidence type="ECO:0000313" key="4">
    <source>
        <dbReference type="Proteomes" id="UP000827986"/>
    </source>
</evidence>
<dbReference type="PROSITE" id="PS50209">
    <property type="entry name" value="CARD"/>
    <property type="match status" value="1"/>
</dbReference>
<feature type="compositionally biased region" description="Basic and acidic residues" evidence="1">
    <location>
        <begin position="166"/>
        <end position="197"/>
    </location>
</feature>
<dbReference type="InterPro" id="IPR001315">
    <property type="entry name" value="CARD"/>
</dbReference>
<dbReference type="InterPro" id="IPR011029">
    <property type="entry name" value="DEATH-like_dom_sf"/>
</dbReference>
<dbReference type="PANTHER" id="PTHR22797:SF36">
    <property type="entry name" value="CASPASE RECRUITMENT DOMAIN-CONTAINING PROTEIN 6"/>
    <property type="match status" value="1"/>
</dbReference>
<dbReference type="AlphaFoldDB" id="A0A9D3X456"/>
<comment type="caution">
    <text evidence="3">The sequence shown here is derived from an EMBL/GenBank/DDBJ whole genome shotgun (WGS) entry which is preliminary data.</text>
</comment>
<feature type="compositionally biased region" description="Acidic residues" evidence="1">
    <location>
        <begin position="263"/>
        <end position="284"/>
    </location>
</feature>
<evidence type="ECO:0000313" key="3">
    <source>
        <dbReference type="EMBL" id="KAH1172457.1"/>
    </source>
</evidence>
<sequence>MFTAAQRSCHECGSGDPQLRCKLDVVITEAAEGFCIMPDPSINTSDYWKFVFKEFNQEFAERACDSVAMATGDKYTIIRTKRKELIGIIQRDPESVLDELLVQSVITEEEYDSVNQLQDKVARIRKLLIYIQKRGESTCRDFLECLEILFPGTNRLLQPSEYDFFNPERDSRTVRDPEPRERDFFNPEHHTELKDEDGFNPEQESETQRDPEPEEKDGFNPEPDPQLEEEDSSNPEKESDIEPDPETGGSDLEQESETRRDQEPEEEDGSNPEEELETEPDPEPEGSNSEQESDTQ</sequence>
<reference evidence="3" key="1">
    <citation type="submission" date="2021-09" db="EMBL/GenBank/DDBJ databases">
        <title>The genome of Mauremys mutica provides insights into the evolution of semi-aquatic lifestyle.</title>
        <authorList>
            <person name="Gong S."/>
            <person name="Gao Y."/>
        </authorList>
    </citation>
    <scope>NUCLEOTIDE SEQUENCE</scope>
    <source>
        <strain evidence="3">MM-2020</strain>
        <tissue evidence="3">Muscle</tissue>
    </source>
</reference>
<feature type="domain" description="CARD" evidence="2">
    <location>
        <begin position="70"/>
        <end position="147"/>
    </location>
</feature>
<feature type="region of interest" description="Disordered" evidence="1">
    <location>
        <begin position="159"/>
        <end position="296"/>
    </location>
</feature>
<gene>
    <name evidence="3" type="ORF">KIL84_008075</name>
</gene>
<evidence type="ECO:0000259" key="2">
    <source>
        <dbReference type="PROSITE" id="PS50209"/>
    </source>
</evidence>
<dbReference type="Gene3D" id="1.10.533.10">
    <property type="entry name" value="Death Domain, Fas"/>
    <property type="match status" value="1"/>
</dbReference>
<proteinExistence type="predicted"/>
<feature type="compositionally biased region" description="Basic and acidic residues" evidence="1">
    <location>
        <begin position="206"/>
        <end position="219"/>
    </location>
</feature>
<dbReference type="GO" id="GO:0042981">
    <property type="term" value="P:regulation of apoptotic process"/>
    <property type="evidence" value="ECO:0007669"/>
    <property type="project" value="InterPro"/>
</dbReference>
<dbReference type="SUPFAM" id="SSF47986">
    <property type="entry name" value="DEATH domain"/>
    <property type="match status" value="1"/>
</dbReference>
<dbReference type="Pfam" id="PF00619">
    <property type="entry name" value="CARD"/>
    <property type="match status" value="1"/>
</dbReference>
<keyword evidence="4" id="KW-1185">Reference proteome</keyword>
<dbReference type="Proteomes" id="UP000827986">
    <property type="component" value="Unassembled WGS sequence"/>
</dbReference>